<evidence type="ECO:0000256" key="3">
    <source>
        <dbReference type="SAM" id="SignalP"/>
    </source>
</evidence>
<gene>
    <name evidence="4" type="ORF">C5Y83_01535</name>
</gene>
<keyword evidence="2" id="KW-0378">Hydrolase</keyword>
<keyword evidence="1 3" id="KW-0732">Signal</keyword>
<dbReference type="InterPro" id="IPR000801">
    <property type="entry name" value="Esterase-like"/>
</dbReference>
<dbReference type="RefSeq" id="WP_105327893.1">
    <property type="nucleotide sequence ID" value="NZ_PUHY01000004.1"/>
</dbReference>
<dbReference type="OrthoDB" id="9764953at2"/>
<dbReference type="InterPro" id="IPR029058">
    <property type="entry name" value="AB_hydrolase_fold"/>
</dbReference>
<dbReference type="PANTHER" id="PTHR43037:SF5">
    <property type="entry name" value="FERULOYL ESTERASE"/>
    <property type="match status" value="1"/>
</dbReference>
<feature type="signal peptide" evidence="3">
    <location>
        <begin position="1"/>
        <end position="20"/>
    </location>
</feature>
<dbReference type="Proteomes" id="UP000238322">
    <property type="component" value="Unassembled WGS sequence"/>
</dbReference>
<dbReference type="SUPFAM" id="SSF53474">
    <property type="entry name" value="alpha/beta-Hydrolases"/>
    <property type="match status" value="1"/>
</dbReference>
<evidence type="ECO:0000313" key="5">
    <source>
        <dbReference type="Proteomes" id="UP000238322"/>
    </source>
</evidence>
<feature type="chain" id="PRO_5015424837" description="Polyhydroxybutyrate depolymerase" evidence="3">
    <location>
        <begin position="21"/>
        <end position="326"/>
    </location>
</feature>
<dbReference type="Gene3D" id="3.40.50.1820">
    <property type="entry name" value="alpha/beta hydrolase"/>
    <property type="match status" value="1"/>
</dbReference>
<evidence type="ECO:0000313" key="4">
    <source>
        <dbReference type="EMBL" id="PQO39456.1"/>
    </source>
</evidence>
<proteinExistence type="predicted"/>
<name>A0A2S8G4T4_9BACT</name>
<dbReference type="Pfam" id="PF00756">
    <property type="entry name" value="Esterase"/>
    <property type="match status" value="1"/>
</dbReference>
<dbReference type="EMBL" id="PUHY01000004">
    <property type="protein sequence ID" value="PQO39456.1"/>
    <property type="molecule type" value="Genomic_DNA"/>
</dbReference>
<organism evidence="4 5">
    <name type="scientific">Blastopirellula marina</name>
    <dbReference type="NCBI Taxonomy" id="124"/>
    <lineage>
        <taxon>Bacteria</taxon>
        <taxon>Pseudomonadati</taxon>
        <taxon>Planctomycetota</taxon>
        <taxon>Planctomycetia</taxon>
        <taxon>Pirellulales</taxon>
        <taxon>Pirellulaceae</taxon>
        <taxon>Blastopirellula</taxon>
    </lineage>
</organism>
<comment type="caution">
    <text evidence="4">The sequence shown here is derived from an EMBL/GenBank/DDBJ whole genome shotgun (WGS) entry which is preliminary data.</text>
</comment>
<dbReference type="PANTHER" id="PTHR43037">
    <property type="entry name" value="UNNAMED PRODUCT-RELATED"/>
    <property type="match status" value="1"/>
</dbReference>
<dbReference type="AlphaFoldDB" id="A0A2S8G4T4"/>
<evidence type="ECO:0008006" key="6">
    <source>
        <dbReference type="Google" id="ProtNLM"/>
    </source>
</evidence>
<accession>A0A2S8G4T4</accession>
<dbReference type="InterPro" id="IPR050955">
    <property type="entry name" value="Plant_Biomass_Hydrol_Est"/>
</dbReference>
<dbReference type="GO" id="GO:0016787">
    <property type="term" value="F:hydrolase activity"/>
    <property type="evidence" value="ECO:0007669"/>
    <property type="project" value="UniProtKB-KW"/>
</dbReference>
<evidence type="ECO:0000256" key="1">
    <source>
        <dbReference type="ARBA" id="ARBA00022729"/>
    </source>
</evidence>
<protein>
    <recommendedName>
        <fullName evidence="6">Polyhydroxybutyrate depolymerase</fullName>
    </recommendedName>
</protein>
<evidence type="ECO:0000256" key="2">
    <source>
        <dbReference type="ARBA" id="ARBA00022801"/>
    </source>
</evidence>
<reference evidence="4 5" key="1">
    <citation type="submission" date="2018-02" db="EMBL/GenBank/DDBJ databases">
        <title>Comparative genomes isolates from brazilian mangrove.</title>
        <authorList>
            <person name="Araujo J.E."/>
            <person name="Taketani R.G."/>
            <person name="Silva M.C.P."/>
            <person name="Loureco M.V."/>
            <person name="Andreote F.D."/>
        </authorList>
    </citation>
    <scope>NUCLEOTIDE SEQUENCE [LARGE SCALE GENOMIC DNA]</scope>
    <source>
        <strain evidence="4 5">Hex-1 MGV</strain>
    </source>
</reference>
<sequence length="326" mass="35282">MFRRRSIWILLLAFGLGWIASDQGDFQAAELPEKPQPGQFEITTKSDGYSRTALIHIPKGYQASSPPPLVIALHGAGGGGESILTHDRWAKLADQKGFIVVAPDGLPARPRLPGNFLANPQLWNSGQLREGAPRAKIDDVAYIRTLLDELKTKVPYDTTKVFATGHSNGGGMTFRLGAEMADRLAAIGTVAGMVAIEKPQPAKPLPTLFIFGTEDPLLPLKGGESSLPWGSRTTPPVKDLLAKWASAINCQTEVAIVKEDDASQLVRYPSKNAGPELFVLYLKGHGHAWPGGTREVPARVQEMTGPNTSKLDAAAELWKFFEQSTK</sequence>